<keyword evidence="1" id="KW-0732">Signal</keyword>
<reference evidence="3" key="1">
    <citation type="journal article" date="2019" name="Int. J. Syst. Evol. Microbiol.">
        <title>The Global Catalogue of Microorganisms (GCM) 10K type strain sequencing project: providing services to taxonomists for standard genome sequencing and annotation.</title>
        <authorList>
            <consortium name="The Broad Institute Genomics Platform"/>
            <consortium name="The Broad Institute Genome Sequencing Center for Infectious Disease"/>
            <person name="Wu L."/>
            <person name="Ma J."/>
        </authorList>
    </citation>
    <scope>NUCLEOTIDE SEQUENCE [LARGE SCALE GENOMIC DNA]</scope>
    <source>
        <strain evidence="3">KCTC 22437</strain>
    </source>
</reference>
<keyword evidence="3" id="KW-1185">Reference proteome</keyword>
<name>A0ABW5YGH5_9SPHI</name>
<dbReference type="Proteomes" id="UP001597557">
    <property type="component" value="Unassembled WGS sequence"/>
</dbReference>
<dbReference type="RefSeq" id="WP_377188190.1">
    <property type="nucleotide sequence ID" value="NZ_JBHUPD010000003.1"/>
</dbReference>
<feature type="chain" id="PRO_5047188003" evidence="1">
    <location>
        <begin position="22"/>
        <end position="280"/>
    </location>
</feature>
<dbReference type="InterPro" id="IPR021314">
    <property type="entry name" value="DUF2911"/>
</dbReference>
<feature type="signal peptide" evidence="1">
    <location>
        <begin position="1"/>
        <end position="21"/>
    </location>
</feature>
<sequence length="280" mass="31696">MKRIIICLAVLFCTGFLTSKAQDLTIPQPSTPQTIIQGFGLGQITLTYSRPNVKGRKIFGYMEPYGKVWRMGANWATTIKLTDDVTIEGKSVAAGEYALFSIPGEKEWVFILNKAAKQWGAYTYKESDDVIRFTVPVKTTSAITETLTFNFENATPTDCFLQLNWEHIHTGLHLNTDVDAKVMANIDRAMQSEKKPYYFAAIYYYNNNHDLKKALEWMQIQDKAQPNSDNLKYWIARIKLKMGDKKGAIASATEGLKLATQSNDTEYSRMNREVLADASK</sequence>
<evidence type="ECO:0000313" key="2">
    <source>
        <dbReference type="EMBL" id="MFD2874129.1"/>
    </source>
</evidence>
<accession>A0ABW5YGH5</accession>
<dbReference type="Pfam" id="PF11138">
    <property type="entry name" value="DUF2911"/>
    <property type="match status" value="1"/>
</dbReference>
<organism evidence="2 3">
    <name type="scientific">Mucilaginibacter ximonensis</name>
    <dbReference type="NCBI Taxonomy" id="538021"/>
    <lineage>
        <taxon>Bacteria</taxon>
        <taxon>Pseudomonadati</taxon>
        <taxon>Bacteroidota</taxon>
        <taxon>Sphingobacteriia</taxon>
        <taxon>Sphingobacteriales</taxon>
        <taxon>Sphingobacteriaceae</taxon>
        <taxon>Mucilaginibacter</taxon>
    </lineage>
</organism>
<evidence type="ECO:0000256" key="1">
    <source>
        <dbReference type="SAM" id="SignalP"/>
    </source>
</evidence>
<protein>
    <submittedName>
        <fullName evidence="2">DUF2911 domain-containing protein</fullName>
    </submittedName>
</protein>
<evidence type="ECO:0000313" key="3">
    <source>
        <dbReference type="Proteomes" id="UP001597557"/>
    </source>
</evidence>
<proteinExistence type="predicted"/>
<dbReference type="EMBL" id="JBHUPD010000003">
    <property type="protein sequence ID" value="MFD2874129.1"/>
    <property type="molecule type" value="Genomic_DNA"/>
</dbReference>
<comment type="caution">
    <text evidence="2">The sequence shown here is derived from an EMBL/GenBank/DDBJ whole genome shotgun (WGS) entry which is preliminary data.</text>
</comment>
<gene>
    <name evidence="2" type="ORF">ACFS5N_16725</name>
</gene>